<evidence type="ECO:0000313" key="2">
    <source>
        <dbReference type="EMBL" id="CBW26116.1"/>
    </source>
</evidence>
<dbReference type="Pfam" id="PF01458">
    <property type="entry name" value="SUFBD_core"/>
    <property type="match status" value="1"/>
</dbReference>
<dbReference type="InterPro" id="IPR037284">
    <property type="entry name" value="SUF_FeS_clus_asmbl_SufBD_sf"/>
</dbReference>
<dbReference type="HOGENOM" id="CLU_026231_5_2_7"/>
<sequence length="417" mass="46715">MKINEVTDNYIKELELIAKSDVQKSALNFFKERGLPHTKMEDWLYTKVTDVVPESFKLAKTDSAKEIESPLGEYSLYFINGAYQAQMSKLPSEIQLETISTNDLSIADYLDDTKDIFGMLNASVNSSILKIKVPKNFVQEAPITIIHQATEANSYSTPRIHIEMDIHSQCNFVEIFQGADDLNYNQVSVTNFTLKDGAIAKHIKVQTEGNLAFHAGSVNATLKRDANFKSFTFNTGAIKARHNLQVKLLEPGAEASVDGLYTLAGKQHCDNFSLIHHDAEHTDSSQLFKGVLDESARGVFTGKVLVDRDAQKVNSEQLNKNLLLTKKAHVDTRPQLEVYADDVKCAHGATVGQMSDEEAFYLQSRGLSKERAQKLLIHAFCADAILKIEDTQIENYLSNILFESFEKNVFEHLEQGQ</sequence>
<dbReference type="Proteomes" id="UP000008963">
    <property type="component" value="Chromosome"/>
</dbReference>
<dbReference type="KEGG" id="bmx:BMS_1241"/>
<feature type="domain" description="SUF system FeS cluster assembly SufBD core" evidence="1">
    <location>
        <begin position="150"/>
        <end position="380"/>
    </location>
</feature>
<organism evidence="2 3">
    <name type="scientific">Halobacteriovorax marinus (strain ATCC BAA-682 / DSM 15412 / SJ)</name>
    <name type="common">Bacteriovorax marinus</name>
    <dbReference type="NCBI Taxonomy" id="862908"/>
    <lineage>
        <taxon>Bacteria</taxon>
        <taxon>Pseudomonadati</taxon>
        <taxon>Bdellovibrionota</taxon>
        <taxon>Bacteriovoracia</taxon>
        <taxon>Bacteriovoracales</taxon>
        <taxon>Halobacteriovoraceae</taxon>
        <taxon>Halobacteriovorax</taxon>
    </lineage>
</organism>
<dbReference type="NCBIfam" id="TIGR01981">
    <property type="entry name" value="sufD"/>
    <property type="match status" value="1"/>
</dbReference>
<protein>
    <recommendedName>
        <fullName evidence="1">SUF system FeS cluster assembly SufBD core domain-containing protein</fullName>
    </recommendedName>
</protein>
<evidence type="ECO:0000313" key="3">
    <source>
        <dbReference type="Proteomes" id="UP000008963"/>
    </source>
</evidence>
<dbReference type="eggNOG" id="COG0719">
    <property type="taxonomic scope" value="Bacteria"/>
</dbReference>
<dbReference type="InterPro" id="IPR000825">
    <property type="entry name" value="SUF_FeS_clus_asmbl_SufBD_core"/>
</dbReference>
<dbReference type="EMBL" id="FQ312005">
    <property type="protein sequence ID" value="CBW26116.1"/>
    <property type="molecule type" value="Genomic_DNA"/>
</dbReference>
<accession>E1WZ19</accession>
<dbReference type="OrthoDB" id="5288223at2"/>
<name>E1WZ19_HALMS</name>
<reference evidence="3" key="1">
    <citation type="journal article" date="2013" name="ISME J.">
        <title>A small predatory core genome in the divergent marine Bacteriovorax marinus SJ and the terrestrial Bdellovibrio bacteriovorus.</title>
        <authorList>
            <person name="Crossman L.C."/>
            <person name="Chen H."/>
            <person name="Cerdeno-Tarraga A.M."/>
            <person name="Brooks K."/>
            <person name="Quail M.A."/>
            <person name="Pineiro S.A."/>
            <person name="Hobley L."/>
            <person name="Sockett R.E."/>
            <person name="Bentley S.D."/>
            <person name="Parkhill J."/>
            <person name="Williams H.N."/>
            <person name="Stine O.C."/>
        </authorList>
    </citation>
    <scope>NUCLEOTIDE SEQUENCE [LARGE SCALE GENOMIC DNA]</scope>
    <source>
        <strain evidence="3">ATCC BAA-682 / DSM 15412 / SJ</strain>
    </source>
</reference>
<evidence type="ECO:0000259" key="1">
    <source>
        <dbReference type="Pfam" id="PF01458"/>
    </source>
</evidence>
<dbReference type="STRING" id="862908.BMS_1241"/>
<dbReference type="PANTHER" id="PTHR43575">
    <property type="entry name" value="PROTEIN ABCI7, CHLOROPLASTIC"/>
    <property type="match status" value="1"/>
</dbReference>
<gene>
    <name evidence="2" type="ordered locus">BMS_1241</name>
</gene>
<dbReference type="SUPFAM" id="SSF101960">
    <property type="entry name" value="Stabilizer of iron transporter SufD"/>
    <property type="match status" value="1"/>
</dbReference>
<dbReference type="InterPro" id="IPR011542">
    <property type="entry name" value="SUF_FeS_clus_asmbl_SufD"/>
</dbReference>
<dbReference type="GO" id="GO:0016226">
    <property type="term" value="P:iron-sulfur cluster assembly"/>
    <property type="evidence" value="ECO:0007669"/>
    <property type="project" value="InterPro"/>
</dbReference>
<dbReference type="PANTHER" id="PTHR43575:SF1">
    <property type="entry name" value="PROTEIN ABCI7, CHLOROPLASTIC"/>
    <property type="match status" value="1"/>
</dbReference>
<keyword evidence="3" id="KW-1185">Reference proteome</keyword>
<dbReference type="AlphaFoldDB" id="E1WZ19"/>
<dbReference type="InterPro" id="IPR055346">
    <property type="entry name" value="Fe-S_cluster_assembly_SufBD"/>
</dbReference>
<proteinExistence type="predicted"/>
<dbReference type="RefSeq" id="WP_014243900.1">
    <property type="nucleotide sequence ID" value="NC_016620.1"/>
</dbReference>
<dbReference type="PATRIC" id="fig|862908.3.peg.1181"/>